<dbReference type="InterPro" id="IPR004154">
    <property type="entry name" value="Anticodon-bd"/>
</dbReference>
<keyword evidence="7" id="KW-0547">Nucleotide-binding</keyword>
<dbReference type="InterPro" id="IPR036621">
    <property type="entry name" value="Anticodon-bd_dom_sf"/>
</dbReference>
<dbReference type="SUPFAM" id="SSF55681">
    <property type="entry name" value="Class II aaRS and biotin synthetases"/>
    <property type="match status" value="1"/>
</dbReference>
<dbReference type="InterPro" id="IPR033730">
    <property type="entry name" value="ProRS_core_prok"/>
</dbReference>
<dbReference type="AlphaFoldDB" id="A0A2G9YW65"/>
<evidence type="ECO:0000259" key="13">
    <source>
        <dbReference type="PROSITE" id="PS50862"/>
    </source>
</evidence>
<evidence type="ECO:0000313" key="15">
    <source>
        <dbReference type="Proteomes" id="UP000230273"/>
    </source>
</evidence>
<accession>A0A2G9YW65</accession>
<dbReference type="Gene3D" id="3.30.930.10">
    <property type="entry name" value="Bira Bifunctional Protein, Domain 2"/>
    <property type="match status" value="1"/>
</dbReference>
<evidence type="ECO:0000256" key="1">
    <source>
        <dbReference type="ARBA" id="ARBA00004496"/>
    </source>
</evidence>
<dbReference type="Gene3D" id="3.40.50.800">
    <property type="entry name" value="Anticodon-binding domain"/>
    <property type="match status" value="1"/>
</dbReference>
<dbReference type="GO" id="GO:0005829">
    <property type="term" value="C:cytosol"/>
    <property type="evidence" value="ECO:0007669"/>
    <property type="project" value="TreeGrafter"/>
</dbReference>
<evidence type="ECO:0000256" key="10">
    <source>
        <dbReference type="ARBA" id="ARBA00023146"/>
    </source>
</evidence>
<evidence type="ECO:0000256" key="8">
    <source>
        <dbReference type="ARBA" id="ARBA00022840"/>
    </source>
</evidence>
<evidence type="ECO:0000256" key="9">
    <source>
        <dbReference type="ARBA" id="ARBA00022917"/>
    </source>
</evidence>
<evidence type="ECO:0000256" key="12">
    <source>
        <dbReference type="NCBIfam" id="TIGR00409"/>
    </source>
</evidence>
<dbReference type="InterPro" id="IPR004500">
    <property type="entry name" value="Pro-tRNA-synth_IIa_bac-type"/>
</dbReference>
<evidence type="ECO:0000256" key="2">
    <source>
        <dbReference type="ARBA" id="ARBA00011738"/>
    </source>
</evidence>
<keyword evidence="9" id="KW-0648">Protein biosynthesis</keyword>
<evidence type="ECO:0000256" key="4">
    <source>
        <dbReference type="ARBA" id="ARBA00019110"/>
    </source>
</evidence>
<dbReference type="PROSITE" id="PS50862">
    <property type="entry name" value="AA_TRNA_LIGASE_II"/>
    <property type="match status" value="1"/>
</dbReference>
<dbReference type="GO" id="GO:0006433">
    <property type="term" value="P:prolyl-tRNA aminoacylation"/>
    <property type="evidence" value="ECO:0007669"/>
    <property type="project" value="UniProtKB-UniRule"/>
</dbReference>
<protein>
    <recommendedName>
        <fullName evidence="4 12">Proline--tRNA ligase</fullName>
        <ecNumber evidence="3 12">6.1.1.15</ecNumber>
    </recommendedName>
</protein>
<dbReference type="CDD" id="cd00779">
    <property type="entry name" value="ProRS_core_prok"/>
    <property type="match status" value="1"/>
</dbReference>
<feature type="domain" description="Aminoacyl-transfer RNA synthetases class-II family profile" evidence="13">
    <location>
        <begin position="17"/>
        <end position="314"/>
    </location>
</feature>
<evidence type="ECO:0000256" key="6">
    <source>
        <dbReference type="ARBA" id="ARBA00022598"/>
    </source>
</evidence>
<dbReference type="Proteomes" id="UP000230273">
    <property type="component" value="Unassembled WGS sequence"/>
</dbReference>
<name>A0A2G9YW65_9BACT</name>
<comment type="caution">
    <text evidence="14">The sequence shown here is derived from an EMBL/GenBank/DDBJ whole genome shotgun (WGS) entry which is preliminary data.</text>
</comment>
<dbReference type="PRINTS" id="PR01046">
    <property type="entry name" value="TRNASYNTHPRO"/>
</dbReference>
<dbReference type="PANTHER" id="PTHR42753:SF2">
    <property type="entry name" value="PROLINE--TRNA LIGASE"/>
    <property type="match status" value="1"/>
</dbReference>
<keyword evidence="6 14" id="KW-0436">Ligase</keyword>
<gene>
    <name evidence="14" type="primary">proS</name>
    <name evidence="14" type="ORF">COX36_03000</name>
</gene>
<keyword evidence="8" id="KW-0067">ATP-binding</keyword>
<organism evidence="14 15">
    <name type="scientific">Candidatus Nealsonbacteria bacterium CG23_combo_of_CG06-09_8_20_14_all_38_19</name>
    <dbReference type="NCBI Taxonomy" id="1974721"/>
    <lineage>
        <taxon>Bacteria</taxon>
        <taxon>Candidatus Nealsoniibacteriota</taxon>
    </lineage>
</organism>
<dbReference type="InterPro" id="IPR006195">
    <property type="entry name" value="aa-tRNA-synth_II"/>
</dbReference>
<dbReference type="PANTHER" id="PTHR42753">
    <property type="entry name" value="MITOCHONDRIAL RIBOSOME PROTEIN L39/PROLYL-TRNA LIGASE FAMILY MEMBER"/>
    <property type="match status" value="1"/>
</dbReference>
<evidence type="ECO:0000313" key="14">
    <source>
        <dbReference type="EMBL" id="PIP23496.1"/>
    </source>
</evidence>
<dbReference type="FunFam" id="3.30.930.10:FF:000042">
    <property type="entry name" value="probable proline--tRNA ligase, mitochondrial"/>
    <property type="match status" value="1"/>
</dbReference>
<keyword evidence="5" id="KW-0963">Cytoplasm</keyword>
<comment type="catalytic activity">
    <reaction evidence="11">
        <text>tRNA(Pro) + L-proline + ATP = L-prolyl-tRNA(Pro) + AMP + diphosphate</text>
        <dbReference type="Rhea" id="RHEA:14305"/>
        <dbReference type="Rhea" id="RHEA-COMP:9700"/>
        <dbReference type="Rhea" id="RHEA-COMP:9702"/>
        <dbReference type="ChEBI" id="CHEBI:30616"/>
        <dbReference type="ChEBI" id="CHEBI:33019"/>
        <dbReference type="ChEBI" id="CHEBI:60039"/>
        <dbReference type="ChEBI" id="CHEBI:78442"/>
        <dbReference type="ChEBI" id="CHEBI:78532"/>
        <dbReference type="ChEBI" id="CHEBI:456215"/>
        <dbReference type="EC" id="6.1.1.15"/>
    </reaction>
</comment>
<dbReference type="Pfam" id="PF03129">
    <property type="entry name" value="HGTP_anticodon"/>
    <property type="match status" value="1"/>
</dbReference>
<dbReference type="CDD" id="cd00861">
    <property type="entry name" value="ProRS_anticodon_short"/>
    <property type="match status" value="1"/>
</dbReference>
<reference evidence="14 15" key="1">
    <citation type="submission" date="2017-09" db="EMBL/GenBank/DDBJ databases">
        <title>Depth-based differentiation of microbial function through sediment-hosted aquifers and enrichment of novel symbionts in the deep terrestrial subsurface.</title>
        <authorList>
            <person name="Probst A.J."/>
            <person name="Ladd B."/>
            <person name="Jarett J.K."/>
            <person name="Geller-Mcgrath D.E."/>
            <person name="Sieber C.M."/>
            <person name="Emerson J.B."/>
            <person name="Anantharaman K."/>
            <person name="Thomas B.C."/>
            <person name="Malmstrom R."/>
            <person name="Stieglmeier M."/>
            <person name="Klingl A."/>
            <person name="Woyke T."/>
            <person name="Ryan C.M."/>
            <person name="Banfield J.F."/>
        </authorList>
    </citation>
    <scope>NUCLEOTIDE SEQUENCE [LARGE SCALE GENOMIC DNA]</scope>
    <source>
        <strain evidence="14">CG23_combo_of_CG06-09_8_20_14_all_38_19</strain>
    </source>
</reference>
<dbReference type="NCBIfam" id="TIGR00409">
    <property type="entry name" value="proS_fam_II"/>
    <property type="match status" value="1"/>
</dbReference>
<dbReference type="GO" id="GO:0004827">
    <property type="term" value="F:proline-tRNA ligase activity"/>
    <property type="evidence" value="ECO:0007669"/>
    <property type="project" value="UniProtKB-UniRule"/>
</dbReference>
<evidence type="ECO:0000256" key="7">
    <source>
        <dbReference type="ARBA" id="ARBA00022741"/>
    </source>
</evidence>
<sequence>MKQSNLFAKIKKEPPKDATTISHKYLTQADFIEQTAAGVYSFLPLGWRVHKKIEEIIREEMNNIGGQEVYLPALVPKNLWEETGRWETIDPPLFKVRDRHEKEFGLASTHEEVITDLCRKRIKSYRDLPLYLYQIQDKFRNEMRPTGGLLRVREFIMKDLYSFHESQEDAMNYYDKVVKAYFKIFKRCGLPVVSLEADSGTIGGSLSHEFGVLSESGQDKILICKNCDFGANIEKTGEIKKCPRCKEKLEGKSSIESAHAFYLGDKYSKTLDLKFIGKDGKSYPVIMGCYGIGLGRLMATLVEVYHDEKGIIWPKTVAPFLVHLVQIENEKKIKENSEKIYLNLQKEGIEVLYDDREDKTAGEKFADADLIGIPIRIVVSAKILKQDNVEIKERDKKEFQLVKIKELDSYIRNNS</sequence>
<comment type="subunit">
    <text evidence="2">Homodimer.</text>
</comment>
<keyword evidence="10" id="KW-0030">Aminoacyl-tRNA synthetase</keyword>
<dbReference type="InterPro" id="IPR002316">
    <property type="entry name" value="Pro-tRNA-ligase_IIa"/>
</dbReference>
<dbReference type="Pfam" id="PF00587">
    <property type="entry name" value="tRNA-synt_2b"/>
    <property type="match status" value="1"/>
</dbReference>
<comment type="subcellular location">
    <subcellularLocation>
        <location evidence="1">Cytoplasm</location>
    </subcellularLocation>
</comment>
<evidence type="ECO:0000256" key="3">
    <source>
        <dbReference type="ARBA" id="ARBA00012831"/>
    </source>
</evidence>
<evidence type="ECO:0000256" key="11">
    <source>
        <dbReference type="ARBA" id="ARBA00047671"/>
    </source>
</evidence>
<dbReference type="InterPro" id="IPR044140">
    <property type="entry name" value="ProRS_anticodon_short"/>
</dbReference>
<dbReference type="InterPro" id="IPR045864">
    <property type="entry name" value="aa-tRNA-synth_II/BPL/LPL"/>
</dbReference>
<dbReference type="EC" id="6.1.1.15" evidence="3 12"/>
<dbReference type="GO" id="GO:0005524">
    <property type="term" value="F:ATP binding"/>
    <property type="evidence" value="ECO:0007669"/>
    <property type="project" value="UniProtKB-KW"/>
</dbReference>
<proteinExistence type="predicted"/>
<dbReference type="InterPro" id="IPR050062">
    <property type="entry name" value="Pro-tRNA_synthetase"/>
</dbReference>
<dbReference type="SUPFAM" id="SSF52954">
    <property type="entry name" value="Class II aaRS ABD-related"/>
    <property type="match status" value="1"/>
</dbReference>
<evidence type="ECO:0000256" key="5">
    <source>
        <dbReference type="ARBA" id="ARBA00022490"/>
    </source>
</evidence>
<dbReference type="EMBL" id="PCRP01000047">
    <property type="protein sequence ID" value="PIP23496.1"/>
    <property type="molecule type" value="Genomic_DNA"/>
</dbReference>
<dbReference type="InterPro" id="IPR002314">
    <property type="entry name" value="aa-tRNA-synt_IIb"/>
</dbReference>